<dbReference type="EMBL" id="OX597825">
    <property type="protein sequence ID" value="CAI9730837.1"/>
    <property type="molecule type" value="Genomic_DNA"/>
</dbReference>
<evidence type="ECO:0000313" key="2">
    <source>
        <dbReference type="Proteomes" id="UP001162480"/>
    </source>
</evidence>
<reference evidence="1" key="1">
    <citation type="submission" date="2023-08" db="EMBL/GenBank/DDBJ databases">
        <authorList>
            <person name="Alioto T."/>
            <person name="Alioto T."/>
            <person name="Gomez Garrido J."/>
        </authorList>
    </citation>
    <scope>NUCLEOTIDE SEQUENCE</scope>
</reference>
<evidence type="ECO:0000313" key="1">
    <source>
        <dbReference type="EMBL" id="CAI9730837.1"/>
    </source>
</evidence>
<dbReference type="AlphaFoldDB" id="A0AA36FAW2"/>
<accession>A0AA36FAW2</accession>
<organism evidence="1 2">
    <name type="scientific">Octopus vulgaris</name>
    <name type="common">Common octopus</name>
    <dbReference type="NCBI Taxonomy" id="6645"/>
    <lineage>
        <taxon>Eukaryota</taxon>
        <taxon>Metazoa</taxon>
        <taxon>Spiralia</taxon>
        <taxon>Lophotrochozoa</taxon>
        <taxon>Mollusca</taxon>
        <taxon>Cephalopoda</taxon>
        <taxon>Coleoidea</taxon>
        <taxon>Octopodiformes</taxon>
        <taxon>Octopoda</taxon>
        <taxon>Incirrata</taxon>
        <taxon>Octopodidae</taxon>
        <taxon>Octopus</taxon>
    </lineage>
</organism>
<gene>
    <name evidence="1" type="ORF">OCTVUL_1B026836</name>
</gene>
<dbReference type="Proteomes" id="UP001162480">
    <property type="component" value="Chromosome 12"/>
</dbReference>
<keyword evidence="2" id="KW-1185">Reference proteome</keyword>
<proteinExistence type="predicted"/>
<name>A0AA36FAW2_OCTVU</name>
<sequence length="154" mass="17865">MIHNHHICQSIPHHHEILQVNEIFNRLFNKYDSDVKPWHNLESKFKKHDIEFFPSKRTILDKELIVFIHQKLSYLDKSYILSKPYSPASSVGAMLPKSSHSFRTEFSHLPRFACNCSNAQLPIHIGELTRIGEPIRKTHIAFTNPALNKTAKAI</sequence>
<protein>
    <submittedName>
        <fullName evidence="1">Uncharacterized protein</fullName>
    </submittedName>
</protein>